<sequence length="252" mass="25591">MSQANVPNITPSFTITREDAITMIISSIAMEELALSHILNAEGEKLQYVLGTLTVPGICLPPPTVGELLAVNESILKTLKETMKKDWILSNKLEMALEASKCPTGTTGITGPTGPTSPTGPTTPTGPTSPTGPTTPTGPTGPTRPTGPTGATFLPCVPVLNGSALGCETPPPGTACYDLPNTGVTCISQPTTGCVLVALPTGVTCIAVPPGATCVPIPIPTGITCYPISPIGQTCLPIVSVTGEIICLPIPL</sequence>
<proteinExistence type="predicted"/>
<evidence type="ECO:0008006" key="4">
    <source>
        <dbReference type="Google" id="ProtNLM"/>
    </source>
</evidence>
<accession>A0ABT9FXH0</accession>
<evidence type="ECO:0000313" key="2">
    <source>
        <dbReference type="EMBL" id="MDP4099427.1"/>
    </source>
</evidence>
<feature type="compositionally biased region" description="Low complexity" evidence="1">
    <location>
        <begin position="103"/>
        <end position="149"/>
    </location>
</feature>
<name>A0ABT9FXH0_9BACL</name>
<evidence type="ECO:0000256" key="1">
    <source>
        <dbReference type="SAM" id="MobiDB-lite"/>
    </source>
</evidence>
<dbReference type="RefSeq" id="WP_305757041.1">
    <property type="nucleotide sequence ID" value="NZ_JAPCKK010000034.1"/>
</dbReference>
<keyword evidence="3" id="KW-1185">Reference proteome</keyword>
<dbReference type="Pfam" id="PF26595">
    <property type="entry name" value="A_ENA"/>
    <property type="match status" value="1"/>
</dbReference>
<gene>
    <name evidence="2" type="ORF">OIN60_22175</name>
</gene>
<feature type="region of interest" description="Disordered" evidence="1">
    <location>
        <begin position="102"/>
        <end position="149"/>
    </location>
</feature>
<organism evidence="2 3">
    <name type="scientific">Paenibacillus zeirhizosphaerae</name>
    <dbReference type="NCBI Taxonomy" id="2987519"/>
    <lineage>
        <taxon>Bacteria</taxon>
        <taxon>Bacillati</taxon>
        <taxon>Bacillota</taxon>
        <taxon>Bacilli</taxon>
        <taxon>Bacillales</taxon>
        <taxon>Paenibacillaceae</taxon>
        <taxon>Paenibacillus</taxon>
    </lineage>
</organism>
<protein>
    <recommendedName>
        <fullName evidence="4">Collagen-like protein</fullName>
    </recommendedName>
</protein>
<dbReference type="Proteomes" id="UP001241848">
    <property type="component" value="Unassembled WGS sequence"/>
</dbReference>
<dbReference type="InterPro" id="IPR058705">
    <property type="entry name" value="A_ENA"/>
</dbReference>
<dbReference type="EMBL" id="JAPCKK010000034">
    <property type="protein sequence ID" value="MDP4099427.1"/>
    <property type="molecule type" value="Genomic_DNA"/>
</dbReference>
<comment type="caution">
    <text evidence="2">The sequence shown here is derived from an EMBL/GenBank/DDBJ whole genome shotgun (WGS) entry which is preliminary data.</text>
</comment>
<reference evidence="2 3" key="1">
    <citation type="submission" date="2022-10" db="EMBL/GenBank/DDBJ databases">
        <title>Paenibacillus description and whole genome data of maize root bacterial community.</title>
        <authorList>
            <person name="Marton D."/>
            <person name="Farkas M."/>
            <person name="Cserhati M."/>
        </authorList>
    </citation>
    <scope>NUCLEOTIDE SEQUENCE [LARGE SCALE GENOMIC DNA]</scope>
    <source>
        <strain evidence="2 3">P96</strain>
    </source>
</reference>
<evidence type="ECO:0000313" key="3">
    <source>
        <dbReference type="Proteomes" id="UP001241848"/>
    </source>
</evidence>